<dbReference type="InterPro" id="IPR051257">
    <property type="entry name" value="Diverse_CBS-Domain"/>
</dbReference>
<reference evidence="4 5" key="1">
    <citation type="journal article" date="2015" name="Int. J. Syst. Evol. Microbiol.">
        <title>Halomonas salicampi sp. nov., a halotolerant and alkalitolerant bacterium isolated from a saltern soil.</title>
        <authorList>
            <person name="Lee J.C."/>
            <person name="Kim Y.S."/>
            <person name="Yun B.S."/>
            <person name="Whang K.S."/>
        </authorList>
    </citation>
    <scope>NUCLEOTIDE SEQUENCE [LARGE SCALE GENOMIC DNA]</scope>
    <source>
        <strain evidence="4 5">BH103</strain>
    </source>
</reference>
<evidence type="ECO:0000259" key="3">
    <source>
        <dbReference type="PROSITE" id="PS51371"/>
    </source>
</evidence>
<evidence type="ECO:0000256" key="2">
    <source>
        <dbReference type="PROSITE-ProRule" id="PRU00703"/>
    </source>
</evidence>
<comment type="caution">
    <text evidence="4">The sequence shown here is derived from an EMBL/GenBank/DDBJ whole genome shotgun (WGS) entry which is preliminary data.</text>
</comment>
<dbReference type="InterPro" id="IPR000644">
    <property type="entry name" value="CBS_dom"/>
</dbReference>
<evidence type="ECO:0000313" key="4">
    <source>
        <dbReference type="EMBL" id="NYS61304.1"/>
    </source>
</evidence>
<dbReference type="Proteomes" id="UP000586119">
    <property type="component" value="Unassembled WGS sequence"/>
</dbReference>
<dbReference type="InterPro" id="IPR046342">
    <property type="entry name" value="CBS_dom_sf"/>
</dbReference>
<name>A0A7Z0LLQ4_9GAMM</name>
<keyword evidence="1 2" id="KW-0129">CBS domain</keyword>
<dbReference type="AlphaFoldDB" id="A0A7Z0LLQ4"/>
<dbReference type="Pfam" id="PF00571">
    <property type="entry name" value="CBS"/>
    <property type="match status" value="1"/>
</dbReference>
<gene>
    <name evidence="4" type="ORF">HZS81_11120</name>
</gene>
<dbReference type="PANTHER" id="PTHR43080:SF2">
    <property type="entry name" value="CBS DOMAIN-CONTAINING PROTEIN"/>
    <property type="match status" value="1"/>
</dbReference>
<dbReference type="RefSeq" id="WP_179930631.1">
    <property type="nucleotide sequence ID" value="NZ_JACCDF010000009.1"/>
</dbReference>
<organism evidence="4 5">
    <name type="scientific">Vreelandella salicampi</name>
    <dbReference type="NCBI Taxonomy" id="1449798"/>
    <lineage>
        <taxon>Bacteria</taxon>
        <taxon>Pseudomonadati</taxon>
        <taxon>Pseudomonadota</taxon>
        <taxon>Gammaproteobacteria</taxon>
        <taxon>Oceanospirillales</taxon>
        <taxon>Halomonadaceae</taxon>
        <taxon>Vreelandella</taxon>
    </lineage>
</organism>
<keyword evidence="5" id="KW-1185">Reference proteome</keyword>
<proteinExistence type="predicted"/>
<dbReference type="PROSITE" id="PS51371">
    <property type="entry name" value="CBS"/>
    <property type="match status" value="1"/>
</dbReference>
<accession>A0A7Z0LLQ4</accession>
<evidence type="ECO:0000256" key="1">
    <source>
        <dbReference type="ARBA" id="ARBA00023122"/>
    </source>
</evidence>
<dbReference type="EMBL" id="JACCDF010000009">
    <property type="protein sequence ID" value="NYS61304.1"/>
    <property type="molecule type" value="Genomic_DNA"/>
</dbReference>
<evidence type="ECO:0000313" key="5">
    <source>
        <dbReference type="Proteomes" id="UP000586119"/>
    </source>
</evidence>
<dbReference type="SUPFAM" id="SSF54631">
    <property type="entry name" value="CBS-domain pair"/>
    <property type="match status" value="1"/>
</dbReference>
<sequence>MSTQETAITTRDIMHQRYLLVDGFVTVADGIKLLCEHNASALVIKKRNENDEYGIVLPSDIAKKVLAPNRAAERINLYEIMSKPIIGVRPEMNVRYCARLFDQFGLALAPVIDHQHQVMGIVDYSTLVLHGLAPQHGICV</sequence>
<feature type="domain" description="CBS" evidence="3">
    <location>
        <begin position="81"/>
        <end position="138"/>
    </location>
</feature>
<dbReference type="Gene3D" id="3.10.580.10">
    <property type="entry name" value="CBS-domain"/>
    <property type="match status" value="1"/>
</dbReference>
<protein>
    <submittedName>
        <fullName evidence="4">CBS domain-containing protein</fullName>
    </submittedName>
</protein>
<dbReference type="PANTHER" id="PTHR43080">
    <property type="entry name" value="CBS DOMAIN-CONTAINING PROTEIN CBSX3, MITOCHONDRIAL"/>
    <property type="match status" value="1"/>
</dbReference>